<dbReference type="EMBL" id="FOBB01000012">
    <property type="protein sequence ID" value="SEN69136.1"/>
    <property type="molecule type" value="Genomic_DNA"/>
</dbReference>
<evidence type="ECO:0000313" key="2">
    <source>
        <dbReference type="EMBL" id="SEN69136.1"/>
    </source>
</evidence>
<protein>
    <submittedName>
        <fullName evidence="2">Uncharacterized iron-regulated membrane protein</fullName>
    </submittedName>
</protein>
<dbReference type="PANTHER" id="PTHR34219:SF3">
    <property type="entry name" value="BLL7967 PROTEIN"/>
    <property type="match status" value="1"/>
</dbReference>
<keyword evidence="1" id="KW-0472">Membrane</keyword>
<gene>
    <name evidence="2" type="ORF">SAMN04488505_1123</name>
</gene>
<feature type="transmembrane region" description="Helical" evidence="1">
    <location>
        <begin position="15"/>
        <end position="39"/>
    </location>
</feature>
<dbReference type="RefSeq" id="WP_089920873.1">
    <property type="nucleotide sequence ID" value="NZ_FOBB01000012.1"/>
</dbReference>
<accession>A0A1H8IM93</accession>
<feature type="transmembrane region" description="Helical" evidence="1">
    <location>
        <begin position="148"/>
        <end position="166"/>
    </location>
</feature>
<dbReference type="PROSITE" id="PS51257">
    <property type="entry name" value="PROKAR_LIPOPROTEIN"/>
    <property type="match status" value="1"/>
</dbReference>
<feature type="transmembrane region" description="Helical" evidence="1">
    <location>
        <begin position="348"/>
        <end position="369"/>
    </location>
</feature>
<feature type="transmembrane region" description="Helical" evidence="1">
    <location>
        <begin position="196"/>
        <end position="220"/>
    </location>
</feature>
<dbReference type="Proteomes" id="UP000198984">
    <property type="component" value="Unassembled WGS sequence"/>
</dbReference>
<organism evidence="2 3">
    <name type="scientific">Chitinophaga rupis</name>
    <dbReference type="NCBI Taxonomy" id="573321"/>
    <lineage>
        <taxon>Bacteria</taxon>
        <taxon>Pseudomonadati</taxon>
        <taxon>Bacteroidota</taxon>
        <taxon>Chitinophagia</taxon>
        <taxon>Chitinophagales</taxon>
        <taxon>Chitinophagaceae</taxon>
        <taxon>Chitinophaga</taxon>
    </lineage>
</organism>
<dbReference type="OrthoDB" id="111691at2"/>
<dbReference type="InterPro" id="IPR005625">
    <property type="entry name" value="PepSY-ass_TM"/>
</dbReference>
<keyword evidence="3" id="KW-1185">Reference proteome</keyword>
<reference evidence="2 3" key="1">
    <citation type="submission" date="2016-10" db="EMBL/GenBank/DDBJ databases">
        <authorList>
            <person name="de Groot N.N."/>
        </authorList>
    </citation>
    <scope>NUCLEOTIDE SEQUENCE [LARGE SCALE GENOMIC DNA]</scope>
    <source>
        <strain evidence="2 3">DSM 21039</strain>
    </source>
</reference>
<proteinExistence type="predicted"/>
<feature type="transmembrane region" description="Helical" evidence="1">
    <location>
        <begin position="125"/>
        <end position="142"/>
    </location>
</feature>
<evidence type="ECO:0000256" key="1">
    <source>
        <dbReference type="SAM" id="Phobius"/>
    </source>
</evidence>
<dbReference type="PANTHER" id="PTHR34219">
    <property type="entry name" value="IRON-REGULATED INNER MEMBRANE PROTEIN-RELATED"/>
    <property type="match status" value="1"/>
</dbReference>
<keyword evidence="1" id="KW-0812">Transmembrane</keyword>
<dbReference type="STRING" id="573321.SAMN04488505_1123"/>
<sequence>MGTKKKDLKYWIGKIHLWLGLTSGLIVLFLGLTGCILAFQHEIESVTTPYRYIKNEQRPFLPPSVLKAAAEKALPGKHPHSVSFFPKDRAAEVAFYAADPEYYYIVYFNPYSGQVLKVKDMNRDFFRIVIMGHYYLWLPPAIGQPIVASATLIFVIMLITGLVLWWPKNRAASKQRFSIKWNARWRRVNYDLHNVLGFYISWVIIFIALTGLVMGFQWFAKTVYWTSSGGKSLVQYYEPFSKKNTAALAAATPVTDRLWEKMKADYPKAQIIEVHYPESDTAAISAVANPDMDTYWKQDILYFDQYTLQEIPVTHSYNRFAKASAADKLARMNYDIHVGAVLGLPGKIMAFCASLIAASLPVTGVYIWWGRRHKKSKAKPVAAKQAVMA</sequence>
<keyword evidence="1" id="KW-1133">Transmembrane helix</keyword>
<evidence type="ECO:0000313" key="3">
    <source>
        <dbReference type="Proteomes" id="UP000198984"/>
    </source>
</evidence>
<dbReference type="AlphaFoldDB" id="A0A1H8IM93"/>
<dbReference type="Pfam" id="PF03929">
    <property type="entry name" value="PepSY_TM"/>
    <property type="match status" value="1"/>
</dbReference>
<name>A0A1H8IM93_9BACT</name>